<dbReference type="InterPro" id="IPR018637">
    <property type="entry name" value="DUF2059"/>
</dbReference>
<name>A0A931NDR6_9BURK</name>
<organism evidence="3 4">
    <name type="scientific">Inhella gelatinilytica</name>
    <dbReference type="NCBI Taxonomy" id="2795030"/>
    <lineage>
        <taxon>Bacteria</taxon>
        <taxon>Pseudomonadati</taxon>
        <taxon>Pseudomonadota</taxon>
        <taxon>Betaproteobacteria</taxon>
        <taxon>Burkholderiales</taxon>
        <taxon>Sphaerotilaceae</taxon>
        <taxon>Inhella</taxon>
    </lineage>
</organism>
<sequence length="194" mass="20999">MMTSRTCRSVGLLVLCLALSAQAAAQAPASPGKKEMVQKILTLQKAAHEPFAATLAQATVQQLIQNAGQVLHTRVPEDRREALGKAMDEELRAYFKDVMPVLRSSVTKHAAVVIGARLEADFSEPELKQLIQFLESPAVKRYQQLGNDLNGQVAQKVMQEQGKAIEARAKQLDQKLVDLLGLKAPAPAASPAKP</sequence>
<evidence type="ECO:0000313" key="4">
    <source>
        <dbReference type="Proteomes" id="UP000620139"/>
    </source>
</evidence>
<keyword evidence="1" id="KW-0732">Signal</keyword>
<keyword evidence="4" id="KW-1185">Reference proteome</keyword>
<evidence type="ECO:0000313" key="3">
    <source>
        <dbReference type="EMBL" id="MBH9553367.1"/>
    </source>
</evidence>
<dbReference type="EMBL" id="JAEDAL010000005">
    <property type="protein sequence ID" value="MBH9553367.1"/>
    <property type="molecule type" value="Genomic_DNA"/>
</dbReference>
<evidence type="ECO:0000256" key="1">
    <source>
        <dbReference type="SAM" id="SignalP"/>
    </source>
</evidence>
<evidence type="ECO:0000259" key="2">
    <source>
        <dbReference type="Pfam" id="PF09832"/>
    </source>
</evidence>
<proteinExistence type="predicted"/>
<dbReference type="AlphaFoldDB" id="A0A931NDR6"/>
<dbReference type="Proteomes" id="UP000620139">
    <property type="component" value="Unassembled WGS sequence"/>
</dbReference>
<feature type="domain" description="DUF2059" evidence="2">
    <location>
        <begin position="117"/>
        <end position="165"/>
    </location>
</feature>
<protein>
    <submittedName>
        <fullName evidence="3">DUF2059 domain-containing protein</fullName>
    </submittedName>
</protein>
<dbReference type="Pfam" id="PF09832">
    <property type="entry name" value="DUF2059"/>
    <property type="match status" value="1"/>
</dbReference>
<accession>A0A931NDR6</accession>
<gene>
    <name evidence="3" type="ORF">I7X43_10970</name>
</gene>
<feature type="chain" id="PRO_5036828035" evidence="1">
    <location>
        <begin position="24"/>
        <end position="194"/>
    </location>
</feature>
<dbReference type="RefSeq" id="WP_198100990.1">
    <property type="nucleotide sequence ID" value="NZ_JAEDAL010000005.1"/>
</dbReference>
<comment type="caution">
    <text evidence="3">The sequence shown here is derived from an EMBL/GenBank/DDBJ whole genome shotgun (WGS) entry which is preliminary data.</text>
</comment>
<reference evidence="3" key="1">
    <citation type="submission" date="2020-12" db="EMBL/GenBank/DDBJ databases">
        <title>The genome sequence of Inhella sp. 4Y17.</title>
        <authorList>
            <person name="Liu Y."/>
        </authorList>
    </citation>
    <scope>NUCLEOTIDE SEQUENCE</scope>
    <source>
        <strain evidence="3">4Y10</strain>
    </source>
</reference>
<feature type="signal peptide" evidence="1">
    <location>
        <begin position="1"/>
        <end position="23"/>
    </location>
</feature>